<dbReference type="InterPro" id="IPR014729">
    <property type="entry name" value="Rossmann-like_a/b/a_fold"/>
</dbReference>
<gene>
    <name evidence="3" type="ORF">AAFH49_17970</name>
</gene>
<dbReference type="Proteomes" id="UP001479606">
    <property type="component" value="Unassembled WGS sequence"/>
</dbReference>
<dbReference type="SUPFAM" id="SSF52402">
    <property type="entry name" value="Adenine nucleotide alpha hydrolases-like"/>
    <property type="match status" value="2"/>
</dbReference>
<sequence>MQPTFVVMTDFSAAAEAALAYTTRLATLVDGQVLLLHVFEDHESGPTNFPPGPAFGQPGMHARPHASRDAVLAELTREARQLSVPAEAELMEPPMGEALHHLLAHRYPQLLVLGRAHAHAWFTHLFTQSHKAAALEATHIPVLLVPEDWPRPELPHHLVVAADGAPLALTAATQDLAPLLAKLRPTTTVVHVAAHAHGSSRAAEALESVRETGLFGPLDGNSVYDLREMGPVAGLLHAVNEFDADLLVVMPRPHFFPGSLFHHDVTAELLRTSPVPVLVLPAVA</sequence>
<comment type="caution">
    <text evidence="3">The sequence shown here is derived from an EMBL/GenBank/DDBJ whole genome shotgun (WGS) entry which is preliminary data.</text>
</comment>
<evidence type="ECO:0000313" key="4">
    <source>
        <dbReference type="Proteomes" id="UP001479606"/>
    </source>
</evidence>
<evidence type="ECO:0000313" key="3">
    <source>
        <dbReference type="EMBL" id="MEL5996108.1"/>
    </source>
</evidence>
<evidence type="ECO:0000256" key="1">
    <source>
        <dbReference type="ARBA" id="ARBA00008791"/>
    </source>
</evidence>
<dbReference type="InterPro" id="IPR006016">
    <property type="entry name" value="UspA"/>
</dbReference>
<accession>A0ABU9M2U3</accession>
<proteinExistence type="inferred from homology"/>
<name>A0ABU9M2U3_9BACT</name>
<dbReference type="PANTHER" id="PTHR46268">
    <property type="entry name" value="STRESS RESPONSE PROTEIN NHAX"/>
    <property type="match status" value="1"/>
</dbReference>
<organism evidence="3 4">
    <name type="scientific">Hymenobacter segetis</name>
    <dbReference type="NCBI Taxonomy" id="2025509"/>
    <lineage>
        <taxon>Bacteria</taxon>
        <taxon>Pseudomonadati</taxon>
        <taxon>Bacteroidota</taxon>
        <taxon>Cytophagia</taxon>
        <taxon>Cytophagales</taxon>
        <taxon>Hymenobacteraceae</taxon>
        <taxon>Hymenobacter</taxon>
    </lineage>
</organism>
<protein>
    <submittedName>
        <fullName evidence="3">Universal stress protein</fullName>
    </submittedName>
</protein>
<feature type="domain" description="UspA" evidence="2">
    <location>
        <begin position="4"/>
        <end position="146"/>
    </location>
</feature>
<dbReference type="Gene3D" id="3.40.50.620">
    <property type="entry name" value="HUPs"/>
    <property type="match status" value="2"/>
</dbReference>
<dbReference type="Pfam" id="PF00582">
    <property type="entry name" value="Usp"/>
    <property type="match status" value="2"/>
</dbReference>
<dbReference type="RefSeq" id="WP_342300342.1">
    <property type="nucleotide sequence ID" value="NZ_JBCEVZ010000057.1"/>
</dbReference>
<keyword evidence="4" id="KW-1185">Reference proteome</keyword>
<comment type="similarity">
    <text evidence="1">Belongs to the universal stress protein A family.</text>
</comment>
<feature type="domain" description="UspA" evidence="2">
    <location>
        <begin position="157"/>
        <end position="281"/>
    </location>
</feature>
<dbReference type="EMBL" id="JBCEVZ010000057">
    <property type="protein sequence ID" value="MEL5996108.1"/>
    <property type="molecule type" value="Genomic_DNA"/>
</dbReference>
<dbReference type="PANTHER" id="PTHR46268:SF6">
    <property type="entry name" value="UNIVERSAL STRESS PROTEIN UP12"/>
    <property type="match status" value="1"/>
</dbReference>
<evidence type="ECO:0000259" key="2">
    <source>
        <dbReference type="Pfam" id="PF00582"/>
    </source>
</evidence>
<reference evidence="3 4" key="1">
    <citation type="journal article" date="2018" name="Arch. Microbiol.">
        <title>Hymenobacter segetis sp. nov., isolated from soil.</title>
        <authorList>
            <person name="Ten L.N."/>
            <person name="Lim S.J."/>
            <person name="Kim B.O."/>
            <person name="Kang I.K."/>
            <person name="Jung H.Y."/>
        </authorList>
    </citation>
    <scope>NUCLEOTIDE SEQUENCE [LARGE SCALE GENOMIC DNA]</scope>
    <source>
        <strain evidence="3 4">S7-3-11</strain>
    </source>
</reference>